<name>A0AAW8U990_9ENTE</name>
<dbReference type="RefSeq" id="WP_311985084.1">
    <property type="nucleotide sequence ID" value="NZ_JARQBZ010000008.1"/>
</dbReference>
<keyword evidence="7 11" id="KW-0012">Acyltransferase</keyword>
<dbReference type="SUPFAM" id="SSF52266">
    <property type="entry name" value="SGNH hydrolase"/>
    <property type="match status" value="1"/>
</dbReference>
<evidence type="ECO:0000256" key="2">
    <source>
        <dbReference type="ARBA" id="ARBA00022475"/>
    </source>
</evidence>
<feature type="transmembrane region" description="Helical" evidence="9">
    <location>
        <begin position="226"/>
        <end position="245"/>
    </location>
</feature>
<evidence type="ECO:0000259" key="10">
    <source>
        <dbReference type="Pfam" id="PF01757"/>
    </source>
</evidence>
<keyword evidence="3" id="KW-0808">Transferase</keyword>
<feature type="transmembrane region" description="Helical" evidence="9">
    <location>
        <begin position="251"/>
        <end position="272"/>
    </location>
</feature>
<feature type="transmembrane region" description="Helical" evidence="9">
    <location>
        <begin position="12"/>
        <end position="29"/>
    </location>
</feature>
<dbReference type="PANTHER" id="PTHR23028:SF53">
    <property type="entry name" value="ACYL_TRANSF_3 DOMAIN-CONTAINING PROTEIN"/>
    <property type="match status" value="1"/>
</dbReference>
<keyword evidence="4 9" id="KW-0812">Transmembrane</keyword>
<organism evidence="11 12">
    <name type="scientific">Vagococcus carniphilus</name>
    <dbReference type="NCBI Taxonomy" id="218144"/>
    <lineage>
        <taxon>Bacteria</taxon>
        <taxon>Bacillati</taxon>
        <taxon>Bacillota</taxon>
        <taxon>Bacilli</taxon>
        <taxon>Lactobacillales</taxon>
        <taxon>Enterococcaceae</taxon>
        <taxon>Vagococcus</taxon>
    </lineage>
</organism>
<evidence type="ECO:0000256" key="8">
    <source>
        <dbReference type="SAM" id="MobiDB-lite"/>
    </source>
</evidence>
<reference evidence="11" key="1">
    <citation type="submission" date="2023-03" db="EMBL/GenBank/DDBJ databases">
        <authorList>
            <person name="Shen W."/>
            <person name="Cai J."/>
        </authorList>
    </citation>
    <scope>NUCLEOTIDE SEQUENCE</scope>
    <source>
        <strain evidence="11">P96-3</strain>
    </source>
</reference>
<evidence type="ECO:0000313" key="12">
    <source>
        <dbReference type="Proteomes" id="UP001268577"/>
    </source>
</evidence>
<feature type="transmembrane region" description="Helical" evidence="9">
    <location>
        <begin position="35"/>
        <end position="56"/>
    </location>
</feature>
<dbReference type="GO" id="GO:0005886">
    <property type="term" value="C:plasma membrane"/>
    <property type="evidence" value="ECO:0007669"/>
    <property type="project" value="UniProtKB-SubCell"/>
</dbReference>
<evidence type="ECO:0000256" key="9">
    <source>
        <dbReference type="SAM" id="Phobius"/>
    </source>
</evidence>
<dbReference type="AlphaFoldDB" id="A0AAW8U990"/>
<dbReference type="InterPro" id="IPR050879">
    <property type="entry name" value="Acyltransferase_3"/>
</dbReference>
<evidence type="ECO:0000313" key="11">
    <source>
        <dbReference type="EMBL" id="MDT2833513.1"/>
    </source>
</evidence>
<keyword evidence="5 9" id="KW-1133">Transmembrane helix</keyword>
<feature type="compositionally biased region" description="Low complexity" evidence="8">
    <location>
        <begin position="381"/>
        <end position="391"/>
    </location>
</feature>
<evidence type="ECO:0000256" key="5">
    <source>
        <dbReference type="ARBA" id="ARBA00022989"/>
    </source>
</evidence>
<dbReference type="Gene3D" id="3.40.50.1110">
    <property type="entry name" value="SGNH hydrolase"/>
    <property type="match status" value="1"/>
</dbReference>
<feature type="region of interest" description="Disordered" evidence="8">
    <location>
        <begin position="381"/>
        <end position="413"/>
    </location>
</feature>
<evidence type="ECO:0000256" key="6">
    <source>
        <dbReference type="ARBA" id="ARBA00023136"/>
    </source>
</evidence>
<dbReference type="GO" id="GO:0016747">
    <property type="term" value="F:acyltransferase activity, transferring groups other than amino-acyl groups"/>
    <property type="evidence" value="ECO:0007669"/>
    <property type="project" value="InterPro"/>
</dbReference>
<comment type="subcellular location">
    <subcellularLocation>
        <location evidence="1">Cell membrane</location>
        <topology evidence="1">Multi-pass membrane protein</topology>
    </subcellularLocation>
</comment>
<evidence type="ECO:0000256" key="1">
    <source>
        <dbReference type="ARBA" id="ARBA00004651"/>
    </source>
</evidence>
<dbReference type="Pfam" id="PF01757">
    <property type="entry name" value="Acyl_transf_3"/>
    <property type="match status" value="1"/>
</dbReference>
<comment type="caution">
    <text evidence="11">The sequence shown here is derived from an EMBL/GenBank/DDBJ whole genome shotgun (WGS) entry which is preliminary data.</text>
</comment>
<feature type="transmembrane region" description="Helical" evidence="9">
    <location>
        <begin position="319"/>
        <end position="336"/>
    </location>
</feature>
<keyword evidence="2" id="KW-1003">Cell membrane</keyword>
<evidence type="ECO:0000256" key="4">
    <source>
        <dbReference type="ARBA" id="ARBA00022692"/>
    </source>
</evidence>
<dbReference type="Proteomes" id="UP001268577">
    <property type="component" value="Unassembled WGS sequence"/>
</dbReference>
<dbReference type="PANTHER" id="PTHR23028">
    <property type="entry name" value="ACETYLTRANSFERASE"/>
    <property type="match status" value="1"/>
</dbReference>
<evidence type="ECO:0000256" key="7">
    <source>
        <dbReference type="ARBA" id="ARBA00023315"/>
    </source>
</evidence>
<dbReference type="InterPro" id="IPR002656">
    <property type="entry name" value="Acyl_transf_3_dom"/>
</dbReference>
<evidence type="ECO:0000256" key="3">
    <source>
        <dbReference type="ARBA" id="ARBA00022679"/>
    </source>
</evidence>
<accession>A0AAW8U990</accession>
<feature type="domain" description="Acyltransferase 3" evidence="10">
    <location>
        <begin position="6"/>
        <end position="332"/>
    </location>
</feature>
<feature type="transmembrane region" description="Helical" evidence="9">
    <location>
        <begin position="293"/>
        <end position="313"/>
    </location>
</feature>
<protein>
    <submittedName>
        <fullName evidence="11">Acyltransferase family protein</fullName>
    </submittedName>
</protein>
<feature type="transmembrane region" description="Helical" evidence="9">
    <location>
        <begin position="136"/>
        <end position="159"/>
    </location>
</feature>
<proteinExistence type="predicted"/>
<dbReference type="EMBL" id="JARQBZ010000008">
    <property type="protein sequence ID" value="MDT2833513.1"/>
    <property type="molecule type" value="Genomic_DNA"/>
</dbReference>
<feature type="transmembrane region" description="Helical" evidence="9">
    <location>
        <begin position="195"/>
        <end position="214"/>
    </location>
</feature>
<sequence>MKKYYSSLDTLRAIAILSVIFYHTIPHIFPGGFLGVNLFFVLSGYLMTATIIMELFSTKDFDFKRFYQKRLRRIYPPLLLLLGTLSVFVLLTNSVDPAEFFKDSLASLLGVNNQWQLVNQVSYFDQFKSLYLLKHLWSLSIELQFYIFYPLFLVNIFFMQDKKKIVKIQRILILVTLFSILVMSFLFFYTDINFTYYSTLSRLSAFTIGGMFFIKSGTRKDKQNIAYPFKVGLCLLALFTFTLTLTDHSVLTYNGGMFTFSMISGFLIFFIVESKKINTLLNIPLLTFIGKRSYDMYLFYLPTILIFEHYSGWDGKNPYLVTLLLTCLIMAIGHLSYHLTQKISRKDILFSTIIISSLIFLLFFLSKMGGFTTKPNKLPKTNDSSYLSSSSSKEESHNSSSTEETTEENMETQPKELLFVGDSVLLGTKDYLNDLFKEDKIEIDAEVGRQLYEVKQIIDSHPTSENLVYVLSTGNNGLVSKEEIESIIESIDDHSVYLITTAVPRSWKTATNNVLKETVKDHNNVHLIDWEEKVLSNPDNNWFDGDDIHLNQEGAKVYGELIQSSLNKK</sequence>
<dbReference type="GO" id="GO:0009103">
    <property type="term" value="P:lipopolysaccharide biosynthetic process"/>
    <property type="evidence" value="ECO:0007669"/>
    <property type="project" value="TreeGrafter"/>
</dbReference>
<gene>
    <name evidence="11" type="ORF">P7H70_05550</name>
</gene>
<keyword evidence="6 9" id="KW-0472">Membrane</keyword>
<dbReference type="InterPro" id="IPR036514">
    <property type="entry name" value="SGNH_hydro_sf"/>
</dbReference>
<feature type="transmembrane region" description="Helical" evidence="9">
    <location>
        <begin position="77"/>
        <end position="95"/>
    </location>
</feature>
<feature type="transmembrane region" description="Helical" evidence="9">
    <location>
        <begin position="348"/>
        <end position="366"/>
    </location>
</feature>
<feature type="transmembrane region" description="Helical" evidence="9">
    <location>
        <begin position="171"/>
        <end position="189"/>
    </location>
</feature>